<dbReference type="PROSITE" id="PS50977">
    <property type="entry name" value="HTH_TETR_2"/>
    <property type="match status" value="1"/>
</dbReference>
<dbReference type="InterPro" id="IPR009057">
    <property type="entry name" value="Homeodomain-like_sf"/>
</dbReference>
<evidence type="ECO:0000259" key="3">
    <source>
        <dbReference type="PROSITE" id="PS50977"/>
    </source>
</evidence>
<dbReference type="RefSeq" id="WP_248051613.1">
    <property type="nucleotide sequence ID" value="NZ_CP118735.1"/>
</dbReference>
<dbReference type="EMBL" id="CP118735">
    <property type="protein sequence ID" value="WNY51929.1"/>
    <property type="molecule type" value="Genomic_DNA"/>
</dbReference>
<reference evidence="4" key="1">
    <citation type="submission" date="2023-02" db="EMBL/GenBank/DDBJ databases">
        <title>Streptococcus sp. Genome Sequencing and Assembly.</title>
        <authorList>
            <person name="Shore S.M."/>
            <person name="Nicholson T.L."/>
        </authorList>
    </citation>
    <scope>NUCLEOTIDE SEQUENCE</scope>
    <source>
        <strain evidence="4">29887</strain>
    </source>
</reference>
<dbReference type="PANTHER" id="PTHR43479">
    <property type="entry name" value="ACREF/ENVCD OPERON REPRESSOR-RELATED"/>
    <property type="match status" value="1"/>
</dbReference>
<accession>A0AA96VVC9</accession>
<name>A0AA96VVC9_9STRE</name>
<evidence type="ECO:0000256" key="2">
    <source>
        <dbReference type="PROSITE-ProRule" id="PRU00335"/>
    </source>
</evidence>
<protein>
    <submittedName>
        <fullName evidence="4">TetR/AcrR family transcriptional regulator</fullName>
    </submittedName>
</protein>
<dbReference type="SUPFAM" id="SSF46689">
    <property type="entry name" value="Homeodomain-like"/>
    <property type="match status" value="1"/>
</dbReference>
<gene>
    <name evidence="4" type="ORF">PW252_04600</name>
</gene>
<dbReference type="Pfam" id="PF14278">
    <property type="entry name" value="TetR_C_8"/>
    <property type="match status" value="1"/>
</dbReference>
<feature type="domain" description="HTH tetR-type" evidence="3">
    <location>
        <begin position="5"/>
        <end position="65"/>
    </location>
</feature>
<proteinExistence type="predicted"/>
<dbReference type="InterPro" id="IPR050624">
    <property type="entry name" value="HTH-type_Tx_Regulator"/>
</dbReference>
<dbReference type="GO" id="GO:0003677">
    <property type="term" value="F:DNA binding"/>
    <property type="evidence" value="ECO:0007669"/>
    <property type="project" value="UniProtKB-UniRule"/>
</dbReference>
<sequence>MEKYFTTSQKFLKAFFELKKSDDNNSFTINQIADRAKLSRRVFYHYYNSKETFLEESLEYILNEISIILAKDPSLNDNVVGEMLQFLYKNKEIAVDFVHFFPHVSLEVTKYITEVIENSSIPNLPKQLEQAYKIPYEYALTVYVSTIDSIIKYWIQHGCQESPETIQRYILSIVRI</sequence>
<dbReference type="InterPro" id="IPR001647">
    <property type="entry name" value="HTH_TetR"/>
</dbReference>
<feature type="DNA-binding region" description="H-T-H motif" evidence="2">
    <location>
        <begin position="28"/>
        <end position="47"/>
    </location>
</feature>
<dbReference type="PANTHER" id="PTHR43479:SF7">
    <property type="entry name" value="TETR-FAMILY TRANSCRIPTIONAL REGULATOR"/>
    <property type="match status" value="1"/>
</dbReference>
<keyword evidence="1 2" id="KW-0238">DNA-binding</keyword>
<dbReference type="Gene3D" id="1.10.357.10">
    <property type="entry name" value="Tetracycline Repressor, domain 2"/>
    <property type="match status" value="1"/>
</dbReference>
<evidence type="ECO:0000256" key="1">
    <source>
        <dbReference type="ARBA" id="ARBA00023125"/>
    </source>
</evidence>
<dbReference type="KEGG" id="sins:PW252_04600"/>
<dbReference type="Pfam" id="PF00440">
    <property type="entry name" value="TetR_N"/>
    <property type="match status" value="1"/>
</dbReference>
<dbReference type="AlphaFoldDB" id="A0AA96VVC9"/>
<dbReference type="InterPro" id="IPR039532">
    <property type="entry name" value="TetR_C_Firmicutes"/>
</dbReference>
<organism evidence="4">
    <name type="scientific">Streptococcus iners</name>
    <dbReference type="NCBI Taxonomy" id="3028084"/>
    <lineage>
        <taxon>Bacteria</taxon>
        <taxon>Bacillati</taxon>
        <taxon>Bacillota</taxon>
        <taxon>Bacilli</taxon>
        <taxon>Lactobacillales</taxon>
        <taxon>Streptococcaceae</taxon>
        <taxon>Streptococcus</taxon>
    </lineage>
</organism>
<evidence type="ECO:0000313" key="4">
    <source>
        <dbReference type="EMBL" id="WNY51929.1"/>
    </source>
</evidence>